<dbReference type="EMBL" id="CP092332">
    <property type="protein sequence ID" value="WGK95193.1"/>
    <property type="molecule type" value="Genomic_DNA"/>
</dbReference>
<evidence type="ECO:0000256" key="2">
    <source>
        <dbReference type="SAM" id="MobiDB-lite"/>
    </source>
</evidence>
<feature type="compositionally biased region" description="Polar residues" evidence="2">
    <location>
        <begin position="934"/>
        <end position="951"/>
    </location>
</feature>
<evidence type="ECO:0008006" key="6">
    <source>
        <dbReference type="Google" id="ProtNLM"/>
    </source>
</evidence>
<evidence type="ECO:0000256" key="1">
    <source>
        <dbReference type="SAM" id="Coils"/>
    </source>
</evidence>
<dbReference type="Proteomes" id="UP001232117">
    <property type="component" value="Chromosome"/>
</dbReference>
<name>A0ABY8N7R1_9FLAO</name>
<feature type="region of interest" description="Disordered" evidence="2">
    <location>
        <begin position="697"/>
        <end position="754"/>
    </location>
</feature>
<feature type="region of interest" description="Disordered" evidence="2">
    <location>
        <begin position="921"/>
        <end position="955"/>
    </location>
</feature>
<feature type="region of interest" description="Disordered" evidence="2">
    <location>
        <begin position="660"/>
        <end position="680"/>
    </location>
</feature>
<organism evidence="4 5">
    <name type="scientific">Flavobacterium keumense</name>
    <dbReference type="NCBI Taxonomy" id="1306518"/>
    <lineage>
        <taxon>Bacteria</taxon>
        <taxon>Pseudomonadati</taxon>
        <taxon>Bacteroidota</taxon>
        <taxon>Flavobacteriia</taxon>
        <taxon>Flavobacteriales</taxon>
        <taxon>Flavobacteriaceae</taxon>
        <taxon>Flavobacterium</taxon>
    </lineage>
</organism>
<keyword evidence="3" id="KW-0812">Transmembrane</keyword>
<feature type="compositionally biased region" description="Basic and acidic residues" evidence="2">
    <location>
        <begin position="709"/>
        <end position="727"/>
    </location>
</feature>
<proteinExistence type="predicted"/>
<feature type="compositionally biased region" description="Low complexity" evidence="2">
    <location>
        <begin position="736"/>
        <end position="745"/>
    </location>
</feature>
<feature type="coiled-coil region" evidence="1">
    <location>
        <begin position="490"/>
        <end position="524"/>
    </location>
</feature>
<gene>
    <name evidence="4" type="ORF">MG292_02885</name>
</gene>
<evidence type="ECO:0000313" key="5">
    <source>
        <dbReference type="Proteomes" id="UP001232117"/>
    </source>
</evidence>
<keyword evidence="3" id="KW-0472">Membrane</keyword>
<dbReference type="RefSeq" id="WP_264534194.1">
    <property type="nucleotide sequence ID" value="NZ_CP092332.1"/>
</dbReference>
<feature type="transmembrane region" description="Helical" evidence="3">
    <location>
        <begin position="56"/>
        <end position="76"/>
    </location>
</feature>
<feature type="compositionally biased region" description="Basic and acidic residues" evidence="2">
    <location>
        <begin position="1033"/>
        <end position="1043"/>
    </location>
</feature>
<accession>A0ABY8N7R1</accession>
<evidence type="ECO:0000313" key="4">
    <source>
        <dbReference type="EMBL" id="WGK95193.1"/>
    </source>
</evidence>
<feature type="transmembrane region" description="Helical" evidence="3">
    <location>
        <begin position="26"/>
        <end position="50"/>
    </location>
</feature>
<keyword evidence="1" id="KW-0175">Coiled coil</keyword>
<reference evidence="4 5" key="1">
    <citation type="submission" date="2023-06" db="EMBL/GenBank/DDBJ databases">
        <title>Complete Genome Sequence of Flavobacterium keumense K3R-10.</title>
        <authorList>
            <person name="Jeong H."/>
            <person name="Jhang S.Y."/>
            <person name="Kim J.N."/>
        </authorList>
    </citation>
    <scope>NUCLEOTIDE SEQUENCE [LARGE SCALE GENOMIC DNA]</scope>
    <source>
        <strain evidence="4 5">K3R-10</strain>
    </source>
</reference>
<protein>
    <recommendedName>
        <fullName evidence="6">ATPase</fullName>
    </recommendedName>
</protein>
<sequence>MSTEEIIYQKLEAFIRKYYANELIKGIIFFFGLGLLYFLFTLSIEYFLWLKPNARTVLFLVFILVELVLLIRLILFPTFKLVKLKKGINYKQASEIIGNHFNEVGDKLTNFLQLAQNTAQSELLLASIQQKSIELQPIPFTNAVNFKANKKYLPWVVVPIGCIFFFYATGNSSVLFQSFNRVVHFNTAFAPPAPFQFQILNTTLTTEENKDFTIRVRTEGKVVPEKTMIFFNNESYYMETVRPGEFKYTITHPKQDLTFHLEANEISSNEYQLQVIAVPSITNFEMQLRFPSYLKKKPETLQGTGNAIIPEGTQVVWKITTQATQKMNWKSAGTAVSFAKKGNQFILAKTIIQNTEYQISSSNANAKQHEKLNYQFAVVKDQFPAIQVGHAPDSLKLGTNYCVGQISDDYGLSRLQVVYYPKDKLANAKRGTIAIKPAAFDQFIFSFPSSLPVQSGIVYEYYFEVFDNDAIHHFKRTKSAVFSSRLATAEEKEEQSLQQQNENSNGLEKSLKTQEKQLVELDKLKKLGKEKNEFEFKEQQKVTDFLKRQKNQEQMMQEFAEKMKANLESFKSDQKDPLKEDLVKRLEKTTQESDKNKKLLDELQKLNDKIGAEELLQKLDNYKQQSKNQTKNLAQLVELTKRFYVEKKAQQLAAKLDHLSEKQEQLSNSGKENKSDKQESINASFDKIQQELKDLQKDNTELKAPLDLPKQESKEKSIDDDLKKALDELQQNNTPKAQSKQKSAANKMKEMSQKMQESMESSEMEQLQEDVKMLRQITDNLLAFSNAQEEVMKQFKETKSASPSFNKNIKIQQNLKQQFKHVDDSLFAMSLRNPKIAEEITKQVGNVQYNVDKAIETLTNSQFTKGISHQQYAVSDANKLADRLSDMLFNMQLSLSGMSSGKPKPGQGQGMQLPDIIKKQQGLGEQMKQGMKENGQQGKSGKSQKNGQSGEQGEGDAEAIMQLYKEQRKLREALESELEKQGIGGKGQSALDQMKQLEKQLLNKGFKNETVQKANNIQQELLKLKTALQQQGEENKRESESNKKQFSNTANALPKPLLEYLNSIEILNRQSLPLRSNFNEKVQNYFNKK</sequence>
<feature type="region of interest" description="Disordered" evidence="2">
    <location>
        <begin position="1028"/>
        <end position="1052"/>
    </location>
</feature>
<keyword evidence="5" id="KW-1185">Reference proteome</keyword>
<feature type="transmembrane region" description="Helical" evidence="3">
    <location>
        <begin position="152"/>
        <end position="170"/>
    </location>
</feature>
<keyword evidence="3" id="KW-1133">Transmembrane helix</keyword>
<evidence type="ECO:0000256" key="3">
    <source>
        <dbReference type="SAM" id="Phobius"/>
    </source>
</evidence>